<evidence type="ECO:0008006" key="4">
    <source>
        <dbReference type="Google" id="ProtNLM"/>
    </source>
</evidence>
<protein>
    <recommendedName>
        <fullName evidence="4">Excreted virulence factor EspC (Type VII ESX diderm)</fullName>
    </recommendedName>
</protein>
<feature type="compositionally biased region" description="Gly residues" evidence="1">
    <location>
        <begin position="28"/>
        <end position="37"/>
    </location>
</feature>
<feature type="region of interest" description="Disordered" evidence="1">
    <location>
        <begin position="115"/>
        <end position="135"/>
    </location>
</feature>
<evidence type="ECO:0000313" key="3">
    <source>
        <dbReference type="Proteomes" id="UP001595872"/>
    </source>
</evidence>
<keyword evidence="3" id="KW-1185">Reference proteome</keyword>
<dbReference type="EMBL" id="JBHSIT010000016">
    <property type="protein sequence ID" value="MFC4913380.1"/>
    <property type="molecule type" value="Genomic_DNA"/>
</dbReference>
<evidence type="ECO:0000256" key="1">
    <source>
        <dbReference type="SAM" id="MobiDB-lite"/>
    </source>
</evidence>
<comment type="caution">
    <text evidence="2">The sequence shown here is derived from an EMBL/GenBank/DDBJ whole genome shotgun (WGS) entry which is preliminary data.</text>
</comment>
<accession>A0ABV9UCM9</accession>
<gene>
    <name evidence="2" type="ORF">ACFPCY_39200</name>
</gene>
<dbReference type="Proteomes" id="UP001595872">
    <property type="component" value="Unassembled WGS sequence"/>
</dbReference>
<name>A0ABV9UCM9_9ACTN</name>
<proteinExistence type="predicted"/>
<organism evidence="2 3">
    <name type="scientific">Actinomadura gamaensis</name>
    <dbReference type="NCBI Taxonomy" id="1763541"/>
    <lineage>
        <taxon>Bacteria</taxon>
        <taxon>Bacillati</taxon>
        <taxon>Actinomycetota</taxon>
        <taxon>Actinomycetes</taxon>
        <taxon>Streptosporangiales</taxon>
        <taxon>Thermomonosporaceae</taxon>
        <taxon>Actinomadura</taxon>
    </lineage>
</organism>
<reference evidence="3" key="1">
    <citation type="journal article" date="2019" name="Int. J. Syst. Evol. Microbiol.">
        <title>The Global Catalogue of Microorganisms (GCM) 10K type strain sequencing project: providing services to taxonomists for standard genome sequencing and annotation.</title>
        <authorList>
            <consortium name="The Broad Institute Genomics Platform"/>
            <consortium name="The Broad Institute Genome Sequencing Center for Infectious Disease"/>
            <person name="Wu L."/>
            <person name="Ma J."/>
        </authorList>
    </citation>
    <scope>NUCLEOTIDE SEQUENCE [LARGE SCALE GENOMIC DNA]</scope>
    <source>
        <strain evidence="3">KLKA75</strain>
    </source>
</reference>
<sequence>MSRISDILNTSTPPADTPRAPLSPMDGGRPGDTGGADGEVKHVPEDIKRLGKQVEDDVAKLVKEAAAAIKEAEIGPEDFSDQGFPMGIAYPGAHEYGVTDGESKEKHLGKIAQKLDRTAEHWEKAEEKSTVRGRG</sequence>
<evidence type="ECO:0000313" key="2">
    <source>
        <dbReference type="EMBL" id="MFC4913380.1"/>
    </source>
</evidence>
<feature type="region of interest" description="Disordered" evidence="1">
    <location>
        <begin position="1"/>
        <end position="41"/>
    </location>
</feature>
<dbReference type="RefSeq" id="WP_378264236.1">
    <property type="nucleotide sequence ID" value="NZ_JBHSIT010000016.1"/>
</dbReference>